<dbReference type="Pfam" id="PF14678">
    <property type="entry name" value="FANCI_S4"/>
    <property type="match status" value="1"/>
</dbReference>
<feature type="non-terminal residue" evidence="8">
    <location>
        <position position="1"/>
    </location>
</feature>
<dbReference type="HOGENOM" id="CLU_004843_1_0_1"/>
<dbReference type="Pfam" id="PF14679">
    <property type="entry name" value="FANCI_HD1"/>
    <property type="match status" value="1"/>
</dbReference>
<dbReference type="PANTHER" id="PTHR21818:SF0">
    <property type="entry name" value="FANCONI ANEMIA GROUP I PROTEIN"/>
    <property type="match status" value="1"/>
</dbReference>
<evidence type="ECO:0000259" key="3">
    <source>
        <dbReference type="Pfam" id="PF14676"/>
    </source>
</evidence>
<dbReference type="OMA" id="QSMRMMN"/>
<dbReference type="Pfam" id="PF14680">
    <property type="entry name" value="FANCI_HD2"/>
    <property type="match status" value="1"/>
</dbReference>
<evidence type="ECO:0000313" key="8">
    <source>
        <dbReference type="EMBL" id="ESO96862.1"/>
    </source>
</evidence>
<dbReference type="InterPro" id="IPR029315">
    <property type="entry name" value="FANCI_S2"/>
</dbReference>
<dbReference type="STRING" id="225164.V4AIN9"/>
<evidence type="ECO:0000259" key="4">
    <source>
        <dbReference type="Pfam" id="PF14677"/>
    </source>
</evidence>
<dbReference type="GO" id="GO:0070182">
    <property type="term" value="F:DNA polymerase binding"/>
    <property type="evidence" value="ECO:0007669"/>
    <property type="project" value="TreeGrafter"/>
</dbReference>
<proteinExistence type="predicted"/>
<dbReference type="InterPro" id="IPR029310">
    <property type="entry name" value="FANCI_HD1"/>
</dbReference>
<dbReference type="Pfam" id="PF14677">
    <property type="entry name" value="FANCI_S3"/>
    <property type="match status" value="1"/>
</dbReference>
<dbReference type="SUPFAM" id="SSF48371">
    <property type="entry name" value="ARM repeat"/>
    <property type="match status" value="1"/>
</dbReference>
<feature type="region of interest" description="Disordered" evidence="1">
    <location>
        <begin position="728"/>
        <end position="753"/>
    </location>
</feature>
<feature type="domain" description="FANCI solenoid 2" evidence="3">
    <location>
        <begin position="322"/>
        <end position="482"/>
    </location>
</feature>
<gene>
    <name evidence="8" type="ORF">LOTGIDRAFT_115514</name>
</gene>
<sequence length="1197" mass="134919">ENEGREKQLFIYKHLIKILQKNEINIKTASNIVSLLMLECENLNGKNLVELATLFTDSVKNGQFKGGKAADLFPKILHELSHQENVLYGDGNMKGTECKSHILNSLCSGRWDPQTIIHLSIMFKDVPMTSDEVKFVMEKIIRAFPDVELQDLPAIIYQLLLLATKGHRRLVIDGITTFFMDQDTLNKVNTISEASEDLLTEENDIDKLRHTQGTVILHFVFSIKQDQELGREFIKYLKTTLSCSTSRVLAPFVLALTLSIARIHRFEDHIYDFLKTTILKSFKDNEKQANSEWVREIVPIKIDTSSLVLETVDNSKYGWDHVLQGLVQLGFTLMDSFGPKAAFGREVYQGSVSTPSQLAGQLGAKILQNTFKAHEVVRGEILDQIFNRIITKATSPVSHYLELLTDIVSSAPQYLLESVPKVRDAFDYLSFLPPSAGEGLLKAIQPLLKLSMSLKDTLMIVLKKSMFSRQLEARKIGVIGFLMFLKNFKVLGGLPSSQCSQPFTLSQVQVDVHTRYNPASNEALCLEILGNLRRCCTQQADVRLQLYEGLYEVVHRNTQLQLSVLDMLLNQIKKYYEEDKDISPPLKLDKCILAQGEQVFLAEPLAHLLSCIQYMIIKTVETKEKMEVEEDDDEEETSLTDLQSILASLTDRMITSEMEDFEIDKSADFSLNNSVGIKNNIFAILVMGVYEALIEYTYLSNRYKKEASEKILKLYDNYSKLSDILKEKSGGGGAGGSKDGKKGKQSTSKSTKTPTSLLSLSFLVDILESTLRLLNSYYIENQLSNDKKRSKNISTVCLDGLLHVIQIATTSKQTLHHYLTQIAVYSRLQGKKKENSYASYYCITFQRLVANIISANEDQQNIKEIGALLTIMGQLCKYLPSNTTEYEEVQTWMIKLCTDQTIDDIATSKQLLSTLLTISQQTKTLPSLIKNMCQDIHSQLGDIDQQVEVDDKTNYGLITLRTAAPTVLQLVLHHIDRELDDIDWVIGQIKSEQTLLLTGDDLPNATQQEGQEKSVCSKYGVLITGIHELVQSALPTGVCTDTMLKSVTKLYTSLSVLVKYYISMYINKTGHLTSRFEKLVKLIGNKLSPFVYAFITYIQQAADHLKTKKDKKKTGNTNLPAGKVIKQSKYIPNLIYAIEQFERYLIQLTKKSKVNLMDNIKMSTSRDFRINTAAVQAILDQESSSSGSDDEDQTQVG</sequence>
<dbReference type="CTD" id="20231233"/>
<keyword evidence="9" id="KW-1185">Reference proteome</keyword>
<evidence type="ECO:0000259" key="2">
    <source>
        <dbReference type="Pfam" id="PF14675"/>
    </source>
</evidence>
<dbReference type="InterPro" id="IPR029312">
    <property type="entry name" value="FANCI_HD2"/>
</dbReference>
<evidence type="ECO:0008006" key="10">
    <source>
        <dbReference type="Google" id="ProtNLM"/>
    </source>
</evidence>
<dbReference type="EMBL" id="KB201362">
    <property type="protein sequence ID" value="ESO96862.1"/>
    <property type="molecule type" value="Genomic_DNA"/>
</dbReference>
<dbReference type="AlphaFoldDB" id="V4AIN9"/>
<evidence type="ECO:0000313" key="9">
    <source>
        <dbReference type="Proteomes" id="UP000030746"/>
    </source>
</evidence>
<dbReference type="RefSeq" id="XP_009052360.1">
    <property type="nucleotide sequence ID" value="XM_009054112.1"/>
</dbReference>
<evidence type="ECO:0000259" key="6">
    <source>
        <dbReference type="Pfam" id="PF14679"/>
    </source>
</evidence>
<accession>V4AIN9</accession>
<name>V4AIN9_LOTGI</name>
<dbReference type="Pfam" id="PF14676">
    <property type="entry name" value="FANCI_S2"/>
    <property type="match status" value="1"/>
</dbReference>
<dbReference type="InterPro" id="IPR029308">
    <property type="entry name" value="FANCI_S1"/>
</dbReference>
<feature type="domain" description="FANCI helical" evidence="7">
    <location>
        <begin position="496"/>
        <end position="726"/>
    </location>
</feature>
<dbReference type="Proteomes" id="UP000030746">
    <property type="component" value="Unassembled WGS sequence"/>
</dbReference>
<dbReference type="PANTHER" id="PTHR21818">
    <property type="entry name" value="BC025462 PROTEIN"/>
    <property type="match status" value="1"/>
</dbReference>
<dbReference type="InterPro" id="IPR016024">
    <property type="entry name" value="ARM-type_fold"/>
</dbReference>
<evidence type="ECO:0000259" key="7">
    <source>
        <dbReference type="Pfam" id="PF14680"/>
    </source>
</evidence>
<organism evidence="8 9">
    <name type="scientific">Lottia gigantea</name>
    <name type="common">Giant owl limpet</name>
    <dbReference type="NCBI Taxonomy" id="225164"/>
    <lineage>
        <taxon>Eukaryota</taxon>
        <taxon>Metazoa</taxon>
        <taxon>Spiralia</taxon>
        <taxon>Lophotrochozoa</taxon>
        <taxon>Mollusca</taxon>
        <taxon>Gastropoda</taxon>
        <taxon>Patellogastropoda</taxon>
        <taxon>Lottioidea</taxon>
        <taxon>Lottiidae</taxon>
        <taxon>Lottia</taxon>
    </lineage>
</organism>
<dbReference type="GO" id="GO:0006281">
    <property type="term" value="P:DNA repair"/>
    <property type="evidence" value="ECO:0007669"/>
    <property type="project" value="InterPro"/>
</dbReference>
<reference evidence="8 9" key="1">
    <citation type="journal article" date="2013" name="Nature">
        <title>Insights into bilaterian evolution from three spiralian genomes.</title>
        <authorList>
            <person name="Simakov O."/>
            <person name="Marletaz F."/>
            <person name="Cho S.J."/>
            <person name="Edsinger-Gonzales E."/>
            <person name="Havlak P."/>
            <person name="Hellsten U."/>
            <person name="Kuo D.H."/>
            <person name="Larsson T."/>
            <person name="Lv J."/>
            <person name="Arendt D."/>
            <person name="Savage R."/>
            <person name="Osoegawa K."/>
            <person name="de Jong P."/>
            <person name="Grimwood J."/>
            <person name="Chapman J.A."/>
            <person name="Shapiro H."/>
            <person name="Aerts A."/>
            <person name="Otillar R.P."/>
            <person name="Terry A.Y."/>
            <person name="Boore J.L."/>
            <person name="Grigoriev I.V."/>
            <person name="Lindberg D.R."/>
            <person name="Seaver E.C."/>
            <person name="Weisblat D.A."/>
            <person name="Putnam N.H."/>
            <person name="Rokhsar D.S."/>
        </authorList>
    </citation>
    <scope>NUCLEOTIDE SEQUENCE [LARGE SCALE GENOMIC DNA]</scope>
</reference>
<dbReference type="KEGG" id="lgi:LOTGIDRAFT_115514"/>
<evidence type="ECO:0000259" key="5">
    <source>
        <dbReference type="Pfam" id="PF14678"/>
    </source>
</evidence>
<dbReference type="GeneID" id="20231233"/>
<dbReference type="InterPro" id="IPR029313">
    <property type="entry name" value="FANCI_S3"/>
</dbReference>
<evidence type="ECO:0000256" key="1">
    <source>
        <dbReference type="SAM" id="MobiDB-lite"/>
    </source>
</evidence>
<feature type="domain" description="FANCI solenoid 4" evidence="5">
    <location>
        <begin position="929"/>
        <end position="1176"/>
    </location>
</feature>
<dbReference type="Pfam" id="PF14675">
    <property type="entry name" value="FANCI_S1"/>
    <property type="match status" value="1"/>
</dbReference>
<protein>
    <recommendedName>
        <fullName evidence="10">Fanconi anemia group I protein</fullName>
    </recommendedName>
</protein>
<dbReference type="InterPro" id="IPR029314">
    <property type="entry name" value="FANCI_S4"/>
</dbReference>
<feature type="domain" description="FANCI helical" evidence="6">
    <location>
        <begin position="228"/>
        <end position="314"/>
    </location>
</feature>
<dbReference type="OrthoDB" id="195089at2759"/>
<feature type="domain" description="FANCI solenoid 3" evidence="4">
    <location>
        <begin position="767"/>
        <end position="913"/>
    </location>
</feature>
<dbReference type="InterPro" id="IPR026171">
    <property type="entry name" value="FANCI"/>
</dbReference>
<feature type="domain" description="FANCI solenoid 1" evidence="2">
    <location>
        <begin position="6"/>
        <end position="224"/>
    </location>
</feature>